<gene>
    <name evidence="1" type="ORF">BSTOLATCC_MIC15861</name>
</gene>
<dbReference type="AlphaFoldDB" id="A0AAU9IRQ9"/>
<evidence type="ECO:0000313" key="2">
    <source>
        <dbReference type="Proteomes" id="UP001162131"/>
    </source>
</evidence>
<evidence type="ECO:0008006" key="3">
    <source>
        <dbReference type="Google" id="ProtNLM"/>
    </source>
</evidence>
<protein>
    <recommendedName>
        <fullName evidence="3">Ribosomal protein S7</fullName>
    </recommendedName>
</protein>
<proteinExistence type="predicted"/>
<comment type="caution">
    <text evidence="1">The sequence shown here is derived from an EMBL/GenBank/DDBJ whole genome shotgun (WGS) entry which is preliminary data.</text>
</comment>
<keyword evidence="2" id="KW-1185">Reference proteome</keyword>
<organism evidence="1 2">
    <name type="scientific">Blepharisma stoltei</name>
    <dbReference type="NCBI Taxonomy" id="1481888"/>
    <lineage>
        <taxon>Eukaryota</taxon>
        <taxon>Sar</taxon>
        <taxon>Alveolata</taxon>
        <taxon>Ciliophora</taxon>
        <taxon>Postciliodesmatophora</taxon>
        <taxon>Heterotrichea</taxon>
        <taxon>Heterotrichida</taxon>
        <taxon>Blepharismidae</taxon>
        <taxon>Blepharisma</taxon>
    </lineage>
</organism>
<sequence length="86" mass="10076">MLIIINQFVENGKSKIKAKKLINFSINCFPILSKILKLRVVFTKNVDKYITKINTSLIISKIKKSTYLLFKHLNQFHKPNKQDNNI</sequence>
<dbReference type="EMBL" id="CAJZBQ010000015">
    <property type="protein sequence ID" value="CAG9316431.1"/>
    <property type="molecule type" value="Genomic_DNA"/>
</dbReference>
<dbReference type="Proteomes" id="UP001162131">
    <property type="component" value="Unassembled WGS sequence"/>
</dbReference>
<evidence type="ECO:0000313" key="1">
    <source>
        <dbReference type="EMBL" id="CAG9316431.1"/>
    </source>
</evidence>
<accession>A0AAU9IRQ9</accession>
<name>A0AAU9IRQ9_9CILI</name>
<reference evidence="1" key="1">
    <citation type="submission" date="2021-09" db="EMBL/GenBank/DDBJ databases">
        <authorList>
            <consortium name="AG Swart"/>
            <person name="Singh M."/>
            <person name="Singh A."/>
            <person name="Seah K."/>
            <person name="Emmerich C."/>
        </authorList>
    </citation>
    <scope>NUCLEOTIDE SEQUENCE</scope>
    <source>
        <strain evidence="1">ATCC30299</strain>
    </source>
</reference>